<dbReference type="EMBL" id="MCFF01000030">
    <property type="protein sequence ID" value="ORZ10578.1"/>
    <property type="molecule type" value="Genomic_DNA"/>
</dbReference>
<evidence type="ECO:0000256" key="7">
    <source>
        <dbReference type="ARBA" id="ARBA00022807"/>
    </source>
</evidence>
<dbReference type="GO" id="GO:0005829">
    <property type="term" value="C:cytosol"/>
    <property type="evidence" value="ECO:0007669"/>
    <property type="project" value="TreeGrafter"/>
</dbReference>
<dbReference type="InParanoid" id="A0A1Y2GGR1"/>
<feature type="compositionally biased region" description="Acidic residues" evidence="8">
    <location>
        <begin position="124"/>
        <end position="158"/>
    </location>
</feature>
<dbReference type="FunFam" id="3.90.70.10:FF:000022">
    <property type="entry name" value="Ubiquitin carboxyl-terminal hydrolase 24"/>
    <property type="match status" value="1"/>
</dbReference>
<dbReference type="InterPro" id="IPR038765">
    <property type="entry name" value="Papain-like_cys_pep_sf"/>
</dbReference>
<evidence type="ECO:0000256" key="5">
    <source>
        <dbReference type="ARBA" id="ARBA00022786"/>
    </source>
</evidence>
<dbReference type="OrthoDB" id="420187at2759"/>
<protein>
    <recommendedName>
        <fullName evidence="3">ubiquitinyl hydrolase 1</fullName>
        <ecNumber evidence="3">3.4.19.12</ecNumber>
    </recommendedName>
</protein>
<evidence type="ECO:0000256" key="4">
    <source>
        <dbReference type="ARBA" id="ARBA00022670"/>
    </source>
</evidence>
<feature type="compositionally biased region" description="Low complexity" evidence="8">
    <location>
        <begin position="2313"/>
        <end position="2337"/>
    </location>
</feature>
<comment type="catalytic activity">
    <reaction evidence="1">
        <text>Thiol-dependent hydrolysis of ester, thioester, amide, peptide and isopeptide bonds formed by the C-terminal Gly of ubiquitin (a 76-residue protein attached to proteins as an intracellular targeting signal).</text>
        <dbReference type="EC" id="3.4.19.12"/>
    </reaction>
</comment>
<keyword evidence="7" id="KW-0788">Thiol protease</keyword>
<keyword evidence="5" id="KW-0833">Ubl conjugation pathway</keyword>
<proteinExistence type="inferred from homology"/>
<feature type="compositionally biased region" description="Basic and acidic residues" evidence="8">
    <location>
        <begin position="1"/>
        <end position="10"/>
    </location>
</feature>
<evidence type="ECO:0000256" key="8">
    <source>
        <dbReference type="SAM" id="MobiDB-lite"/>
    </source>
</evidence>
<dbReference type="InterPro" id="IPR056850">
    <property type="entry name" value="ARM_UBP34_24_USP9X_Y"/>
</dbReference>
<dbReference type="PANTHER" id="PTHR24006">
    <property type="entry name" value="UBIQUITIN CARBOXYL-TERMINAL HYDROLASE"/>
    <property type="match status" value="1"/>
</dbReference>
<comment type="similarity">
    <text evidence="2">Belongs to the peptidase C19 family.</text>
</comment>
<dbReference type="GeneID" id="33569784"/>
<dbReference type="GO" id="GO:0006508">
    <property type="term" value="P:proteolysis"/>
    <property type="evidence" value="ECO:0007669"/>
    <property type="project" value="UniProtKB-KW"/>
</dbReference>
<feature type="region of interest" description="Disordered" evidence="8">
    <location>
        <begin position="111"/>
        <end position="195"/>
    </location>
</feature>
<dbReference type="GO" id="GO:0004843">
    <property type="term" value="F:cysteine-type deubiquitinase activity"/>
    <property type="evidence" value="ECO:0007669"/>
    <property type="project" value="UniProtKB-EC"/>
</dbReference>
<sequence length="3219" mass="365979">MMTSSDKEPIETGFQEPSLLSPLQPEGEAPQMIVNHHRQLSIQAKGVPKDHSTDAVTKAATLGFAGVGHEDYIDEINHEEDIEHVEGFYDDDTTSENELRQASMVAWAETSGNGSDVIAQSSDDYGDDMDDGQDDEDDELEDDDDNLSEDTADTDDLVENQGKNDHHYNRPIHHGPYPKSRRQVEQFRRNQNRTSVLRKSRLRLRTISSAGTHTDSAAKPGINSVLNQDGISEDSPSRQAFVQTCDDVALMLRQGPLQHGLEIIYRWITHAIDRRRSGEIPPGCLQTAEQLQLLEGIYFSTWAKELLERRPSSNNSPIVLYLKAYLQLGSLIIQQDNTLPEPYAQIMSAMFEQDYLEVHKRNSKRPSRLMHLERISHFDVYSTEYPPEDDEVPQLQQDFQRSFSIFGGLEACIHAIEVHMESSECAEVKLRNLLLLLGLVSRIPVSAGDSDQSQFSKLTGYSRRLMTTVLGYFPDHNDSFRSMSKASVQDVISFVGIFLLENYRIQAHQSHTNQEIDEGYEDFDPSDPVSRSNLGEVKFADFRLEMAVRLMKTSRLDLRLAGLAELKEVLLRIQRLQHGRPRLRRRSDTDMDAHMDTDRKPIEHLCLRLQSMNIVACIFGSNIHLEIVQRSTDVLVFMVHARVLTANDIDLIWAAAGENQHRSIVYGVYQVLGELSSKLPHDFLKSLFQKLQAVHLANWDQQLLDLSRSLFNAIVQRSRSGPEDGSISLIPYETLLNVLRNSTPSLNTREDPSLVSVPSNRDVIGGIAYLLKEGLGVGPSPQDCAHLIELCIQDLKKNHPGAIWSLQVIQSVFESHFPNGENEGLLFYEQSCASLSDLFIANLKAYTLALKTLPPTPSPTVSAFLPLSTLQNSQDYWRGQQLKIRLDFLKVMARLYPVYWNSSDLADTLWSSLIVDPIGIQEQDEAFICLESMNEPHFVEYVYEKLLPTLEIARITQRAWHCVQRYFLLLNWNKGKLIASDMSNDNSPAFVVLASLYGMDLIWEIALHAQTPTVGTYAIDFLSSLIRAHPRQIESPVPEEIYKFREGLVETCVDHLVKSSDQLSSSDNMNMLDVSLVFERCIGTLKAFLMACSSERVDSAARPEMHGTLDEEAMLTIRVNSGINFQVSVHPSGTLASLRRAVANKLHCSDQEEVRLFSLGKDFSMAWDGRTLEELQVENGQSFLASKRTIPSTSTHSVETDKKLPIDLLLMPDFFERVRQIFLLDEKYAAQAWEVVIRLPTSPVLIRSFEQLQDGLDWTTLMDARSPFLLLYSLQIINSMVKRDQGSQDQTNQQWIRRFVNLGGQKYLTTLLMSDSGLGATNSSLTSRKALALMLKVLVRLTNSSETEFGRATDTDGVTAATFLNRLVSEILTSASREDGSNPNDQSIVLNAATLISHLCTGPMGWHHFHTGPDVRSLIFISMVQSDSTPIRETVLDMGRRFCLQVRDIQPSDVPPVMFFLDIIQSFLPVSKEYEGNCSELFEFFEIIAREAIHYCTEEYYSALYSRLLRIIMEHPSSEDISLSNEDTVLLGMLKVATAMISTEPKLKHQVVDFTVIDYIFDECLFPQSPNAQSLDHPTMPTMAKCQSEGSRSAAFGLLEEYARGEPEILRHVITKTRLLFDRGLEMEDQWGYDPQLTKRASCGFVGLQNLGATCYVNSLMQQFYMNKEFRYGILDAPIDEMEADKHDTLLYQLQVLFGNLQESIRRAYNAYGFCYAYKDWDGNPMNVAVQMDVDEFFSILFDRLENSVKSTPQEELFKKQYGGKLVQQIKSKDCEHVSQREDSFFSIQCEVKNKKSLEESLQLYVQGEILDGDNKYKCSSCDKHVDAIKRACIKELPQNLILHLKRFDYDMDTMRRIKINDHFEFPMRLDMEPYTLDYLARKEQVQEGGSASPSTQPISGNSNAAAFQYNLVGVLVHTGTADSGHYYSYIKDRERNSFGSENERWYFFNDSRVEEFDPSDIPAKAFGGTEFIPMDASPYLKSQSRSTTKPYSAYMLFYERSDIVPSASDIVSSGVVPADIRHGVIKENTSLLKDLAVFDRQYYRFVWDLFNLYKTTSTPVGNGDSATDSLDFLSMQYGLDFFFYVLIHARDVDQELQQWTRFLPSLLVLYPSKCATFIRSLADNQTLLASVLLACPITQVREAVIDLIYEALHGLRGESRHDYGLIEWANFKTSEMETQVADRDKSNGDGWMCAQGSPICRLITTLLQILPEARANWRNFDEYFKLLYNITQLGRAERIFMVREGYISELIDLYTYDERNDSKKKKMGDKFTKPSFRYLILTVHELVTTCDVIRSYEALERDQEQRIAHGRSGSQVSRKSSTSSASTSSATSSLSSEDVNEDIVRDPNESPELDNIAILSRADLNALFSSHAPHGNPERSPFLISKMIQDHIDTAIIARLVSHLSSHHGLGNRLLGSLSTALNYANEDQFSVIIQIFKELVLFEDDQLENRVEFILMQLVKVLDHTPQHSVAYDCLDFFRTISDYGQCGRLAQAWLLRNSRAWLQELLLMQNDSETRLRARLFYMELLSSERAFNGWNDQEAAEAQTRHFEELLQLMGAIPELLAYYPDHMRKDDDPDGWKLVEYFKALTELVRSDAERIKFTPSWKLFIDILSKIDSEQIKLDYDKKEMMIFWEKIMTENQELNMRLASYKPLGTLLRKFFVCLQPNPTNLQFHRETLPIYFGLVLRFSRLQPAFHTEWVHCHNFTWALGAMKWGVFTQYCPRELDELLVFTLSEFPPYRQECWRALSAPDTPRFYAQFMQIARAMFEAENEMAGALFYQHRGLVHLTEIIQKGDQPEANEDEFFAVDALVLLSDYLCRMTVCRNTAAFAEAMDHWSNIYIAIKILMGNLMWTAPFNVYTASVTILTVIASEATESQAASILDLLDKAHHELRDSVLEAEIQTCFGGPNSPYTQYGVLESRPAIPNVRSPPMRIGPLIVMHSELYKRLGDTAAKQVLDEWFMPYWTMARAACSLADGHENQKKSIDLAALMALEQLDVGCLLHMDVLCEAIVNADNADKLLLFKNSNVALFMKRFLKREKYLTSLNESSRLSACALLLKAIDLEQSFRKSIADESFTKAEHVLKRIVVLEESQSGYKDQQQARDSDMNSDMDNNNGPPLAPDQDCQDLIIALQNIVILDIDARDEISEDSARLRRLQENIYEALPRVPEKYSSSMSRFLPVPPTTTSSNVLKPVENQDASGNNSGAEDPSVMTGITG</sequence>
<organism evidence="10 11">
    <name type="scientific">Lobosporangium transversale</name>
    <dbReference type="NCBI Taxonomy" id="64571"/>
    <lineage>
        <taxon>Eukaryota</taxon>
        <taxon>Fungi</taxon>
        <taxon>Fungi incertae sedis</taxon>
        <taxon>Mucoromycota</taxon>
        <taxon>Mortierellomycotina</taxon>
        <taxon>Mortierellomycetes</taxon>
        <taxon>Mortierellales</taxon>
        <taxon>Mortierellaceae</taxon>
        <taxon>Lobosporangium</taxon>
    </lineage>
</organism>
<feature type="domain" description="USP" evidence="9">
    <location>
        <begin position="1646"/>
        <end position="2002"/>
    </location>
</feature>
<dbReference type="PROSITE" id="PS50235">
    <property type="entry name" value="USP_3"/>
    <property type="match status" value="1"/>
</dbReference>
<dbReference type="SUPFAM" id="SSF48371">
    <property type="entry name" value="ARM repeat"/>
    <property type="match status" value="2"/>
</dbReference>
<keyword evidence="6" id="KW-0378">Hydrolase</keyword>
<dbReference type="InterPro" id="IPR021905">
    <property type="entry name" value="DUF3517"/>
</dbReference>
<dbReference type="PROSITE" id="PS00972">
    <property type="entry name" value="USP_1"/>
    <property type="match status" value="1"/>
</dbReference>
<evidence type="ECO:0000259" key="9">
    <source>
        <dbReference type="PROSITE" id="PS50235"/>
    </source>
</evidence>
<dbReference type="PROSITE" id="PS00973">
    <property type="entry name" value="USP_2"/>
    <property type="match status" value="1"/>
</dbReference>
<evidence type="ECO:0000256" key="2">
    <source>
        <dbReference type="ARBA" id="ARBA00009085"/>
    </source>
</evidence>
<dbReference type="InterPro" id="IPR028889">
    <property type="entry name" value="USP"/>
</dbReference>
<comment type="caution">
    <text evidence="10">The sequence shown here is derived from an EMBL/GenBank/DDBJ whole genome shotgun (WGS) entry which is preliminary data.</text>
</comment>
<dbReference type="RefSeq" id="XP_021879299.1">
    <property type="nucleotide sequence ID" value="XM_022027941.1"/>
</dbReference>
<accession>A0A1Y2GGR1</accession>
<evidence type="ECO:0000256" key="1">
    <source>
        <dbReference type="ARBA" id="ARBA00000707"/>
    </source>
</evidence>
<gene>
    <name evidence="10" type="ORF">BCR41DRAFT_387930</name>
</gene>
<dbReference type="Pfam" id="PF12030">
    <property type="entry name" value="DUF3517"/>
    <property type="match status" value="1"/>
</dbReference>
<dbReference type="Proteomes" id="UP000193648">
    <property type="component" value="Unassembled WGS sequence"/>
</dbReference>
<feature type="region of interest" description="Disordered" evidence="8">
    <location>
        <begin position="2306"/>
        <end position="2350"/>
    </location>
</feature>
<feature type="region of interest" description="Disordered" evidence="8">
    <location>
        <begin position="3176"/>
        <end position="3219"/>
    </location>
</feature>
<feature type="region of interest" description="Disordered" evidence="8">
    <location>
        <begin position="1"/>
        <end position="28"/>
    </location>
</feature>
<feature type="region of interest" description="Disordered" evidence="8">
    <location>
        <begin position="3096"/>
        <end position="3125"/>
    </location>
</feature>
<reference evidence="10 11" key="1">
    <citation type="submission" date="2016-07" db="EMBL/GenBank/DDBJ databases">
        <title>Pervasive Adenine N6-methylation of Active Genes in Fungi.</title>
        <authorList>
            <consortium name="DOE Joint Genome Institute"/>
            <person name="Mondo S.J."/>
            <person name="Dannebaum R.O."/>
            <person name="Kuo R.C."/>
            <person name="Labutti K."/>
            <person name="Haridas S."/>
            <person name="Kuo A."/>
            <person name="Salamov A."/>
            <person name="Ahrendt S.R."/>
            <person name="Lipzen A."/>
            <person name="Sullivan W."/>
            <person name="Andreopoulos W.B."/>
            <person name="Clum A."/>
            <person name="Lindquist E."/>
            <person name="Daum C."/>
            <person name="Ramamoorthy G.K."/>
            <person name="Gryganskyi A."/>
            <person name="Culley D."/>
            <person name="Magnuson J.K."/>
            <person name="James T.Y."/>
            <person name="O'Malley M.A."/>
            <person name="Stajich J.E."/>
            <person name="Spatafora J.W."/>
            <person name="Visel A."/>
            <person name="Grigoriev I.V."/>
        </authorList>
    </citation>
    <scope>NUCLEOTIDE SEQUENCE [LARGE SCALE GENOMIC DNA]</scope>
    <source>
        <strain evidence="10 11">NRRL 3116</strain>
    </source>
</reference>
<dbReference type="STRING" id="64571.A0A1Y2GGR1"/>
<evidence type="ECO:0000256" key="6">
    <source>
        <dbReference type="ARBA" id="ARBA00022801"/>
    </source>
</evidence>
<evidence type="ECO:0000313" key="11">
    <source>
        <dbReference type="Proteomes" id="UP000193648"/>
    </source>
</evidence>
<keyword evidence="4" id="KW-0645">Protease</keyword>
<dbReference type="GO" id="GO:0005634">
    <property type="term" value="C:nucleus"/>
    <property type="evidence" value="ECO:0007669"/>
    <property type="project" value="TreeGrafter"/>
</dbReference>
<dbReference type="Gene3D" id="3.90.70.10">
    <property type="entry name" value="Cysteine proteinases"/>
    <property type="match status" value="1"/>
</dbReference>
<dbReference type="SUPFAM" id="SSF54001">
    <property type="entry name" value="Cysteine proteinases"/>
    <property type="match status" value="1"/>
</dbReference>
<feature type="compositionally biased region" description="Polar residues" evidence="8">
    <location>
        <begin position="111"/>
        <end position="122"/>
    </location>
</feature>
<name>A0A1Y2GGR1_9FUNG</name>
<keyword evidence="11" id="KW-1185">Reference proteome</keyword>
<dbReference type="InterPro" id="IPR001394">
    <property type="entry name" value="Peptidase_C19_UCH"/>
</dbReference>
<dbReference type="InterPro" id="IPR050164">
    <property type="entry name" value="Peptidase_C19"/>
</dbReference>
<dbReference type="CDD" id="cd02659">
    <property type="entry name" value="peptidase_C19C"/>
    <property type="match status" value="1"/>
</dbReference>
<dbReference type="InterPro" id="IPR018200">
    <property type="entry name" value="USP_CS"/>
</dbReference>
<dbReference type="InterPro" id="IPR016024">
    <property type="entry name" value="ARM-type_fold"/>
</dbReference>
<dbReference type="PANTHER" id="PTHR24006:SF910">
    <property type="entry name" value="UBIQUITINYL HYDROLASE 1"/>
    <property type="match status" value="1"/>
</dbReference>
<dbReference type="Pfam" id="PF00443">
    <property type="entry name" value="UCH"/>
    <property type="match status" value="1"/>
</dbReference>
<evidence type="ECO:0000313" key="10">
    <source>
        <dbReference type="EMBL" id="ORZ10578.1"/>
    </source>
</evidence>
<evidence type="ECO:0000256" key="3">
    <source>
        <dbReference type="ARBA" id="ARBA00012759"/>
    </source>
</evidence>
<dbReference type="GO" id="GO:0016579">
    <property type="term" value="P:protein deubiquitination"/>
    <property type="evidence" value="ECO:0007669"/>
    <property type="project" value="InterPro"/>
</dbReference>
<dbReference type="EC" id="3.4.19.12" evidence="3"/>
<dbReference type="Pfam" id="PF25010">
    <property type="entry name" value="ARM_UBP24_USP9X-Y"/>
    <property type="match status" value="1"/>
</dbReference>